<name>A0A6G1CLR5_9ORYZ</name>
<proteinExistence type="predicted"/>
<accession>A0A6G1CLR5</accession>
<evidence type="ECO:0000313" key="2">
    <source>
        <dbReference type="EMBL" id="KAF0901388.1"/>
    </source>
</evidence>
<feature type="region of interest" description="Disordered" evidence="1">
    <location>
        <begin position="1"/>
        <end position="80"/>
    </location>
</feature>
<evidence type="ECO:0000256" key="1">
    <source>
        <dbReference type="SAM" id="MobiDB-lite"/>
    </source>
</evidence>
<reference evidence="2 3" key="1">
    <citation type="submission" date="2019-11" db="EMBL/GenBank/DDBJ databases">
        <title>Whole genome sequence of Oryza granulata.</title>
        <authorList>
            <person name="Li W."/>
        </authorList>
    </citation>
    <scope>NUCLEOTIDE SEQUENCE [LARGE SCALE GENOMIC DNA]</scope>
    <source>
        <strain evidence="3">cv. Menghai</strain>
        <tissue evidence="2">Leaf</tissue>
    </source>
</reference>
<sequence length="112" mass="11726">MQDILPVPVPVAPPPAPLHDDAVPASVLHHSPPPPLPDDAPVDTLSPSCAQGAHSSVTTVPAATTSEPVRHPMITRARAGVSKPNPRYAANVATDSILPDVLRIFIILLFDL</sequence>
<feature type="compositionally biased region" description="Low complexity" evidence="1">
    <location>
        <begin position="55"/>
        <end position="67"/>
    </location>
</feature>
<keyword evidence="3" id="KW-1185">Reference proteome</keyword>
<protein>
    <submittedName>
        <fullName evidence="2">Uncharacterized protein</fullName>
    </submittedName>
</protein>
<comment type="caution">
    <text evidence="2">The sequence shown here is derived from an EMBL/GenBank/DDBJ whole genome shotgun (WGS) entry which is preliminary data.</text>
</comment>
<dbReference type="Proteomes" id="UP000479710">
    <property type="component" value="Unassembled WGS sequence"/>
</dbReference>
<evidence type="ECO:0000313" key="3">
    <source>
        <dbReference type="Proteomes" id="UP000479710"/>
    </source>
</evidence>
<feature type="compositionally biased region" description="Pro residues" evidence="1">
    <location>
        <begin position="7"/>
        <end position="17"/>
    </location>
</feature>
<organism evidence="2 3">
    <name type="scientific">Oryza meyeriana var. granulata</name>
    <dbReference type="NCBI Taxonomy" id="110450"/>
    <lineage>
        <taxon>Eukaryota</taxon>
        <taxon>Viridiplantae</taxon>
        <taxon>Streptophyta</taxon>
        <taxon>Embryophyta</taxon>
        <taxon>Tracheophyta</taxon>
        <taxon>Spermatophyta</taxon>
        <taxon>Magnoliopsida</taxon>
        <taxon>Liliopsida</taxon>
        <taxon>Poales</taxon>
        <taxon>Poaceae</taxon>
        <taxon>BOP clade</taxon>
        <taxon>Oryzoideae</taxon>
        <taxon>Oryzeae</taxon>
        <taxon>Oryzinae</taxon>
        <taxon>Oryza</taxon>
        <taxon>Oryza meyeriana</taxon>
    </lineage>
</organism>
<gene>
    <name evidence="2" type="ORF">E2562_000269</name>
</gene>
<dbReference type="AlphaFoldDB" id="A0A6G1CLR5"/>
<dbReference type="EMBL" id="SPHZ02000008">
    <property type="protein sequence ID" value="KAF0901388.1"/>
    <property type="molecule type" value="Genomic_DNA"/>
</dbReference>